<feature type="compositionally biased region" description="Basic residues" evidence="1">
    <location>
        <begin position="7"/>
        <end position="21"/>
    </location>
</feature>
<dbReference type="InterPro" id="IPR016130">
    <property type="entry name" value="Tyr_Pase_AS"/>
</dbReference>
<name>A0AA39M7G2_9BILA</name>
<evidence type="ECO:0008006" key="6">
    <source>
        <dbReference type="Google" id="ProtNLM"/>
    </source>
</evidence>
<dbReference type="PANTHER" id="PTHR46163">
    <property type="entry name" value="TYROSINE-PROTEIN PHOSPHATASE-RELATED"/>
    <property type="match status" value="1"/>
</dbReference>
<feature type="domain" description="Tyrosine specific protein phosphatases" evidence="3">
    <location>
        <begin position="265"/>
        <end position="336"/>
    </location>
</feature>
<feature type="region of interest" description="Disordered" evidence="1">
    <location>
        <begin position="1"/>
        <end position="71"/>
    </location>
</feature>
<dbReference type="InterPro" id="IPR052782">
    <property type="entry name" value="Oocyte-zygote_transition_reg"/>
</dbReference>
<dbReference type="Pfam" id="PF00102">
    <property type="entry name" value="Y_phosphatase"/>
    <property type="match status" value="1"/>
</dbReference>
<dbReference type="InterPro" id="IPR029021">
    <property type="entry name" value="Prot-tyrosine_phosphatase-like"/>
</dbReference>
<evidence type="ECO:0000313" key="4">
    <source>
        <dbReference type="EMBL" id="KAK0423335.1"/>
    </source>
</evidence>
<dbReference type="Gene3D" id="3.90.190.10">
    <property type="entry name" value="Protein tyrosine phosphatase superfamily"/>
    <property type="match status" value="1"/>
</dbReference>
<sequence>MGGIRAVTKKKKRTATRRRRRDSTVEEGTVEDGGPQTTVDEAEEDQKKEDKEKDNKTSRKCRGSQPDDEKKEVMTAFIERLSQVGIAGLQKEYAELKATKIPPPAGAITVFEANKPKNRYNDVLCFDKTRVVLRHNVPPDSDYIHANWVVEMGSPMRMICTQGPVNDTVNDFYRMIWQEKAGSIVMLCRVEEHGKPKCAQYWPLAEGETKQCGTLSVRNIKNDPKMDKAFDYTQLEVGDGKEASILVNMFIWRDWPDKHVPAGGLGILRMLRYSRHKKDSVCIVHCSAGIGRTGTVVGLEIAMSRLEAKQPVNIYEVVKELRTRRAQAVQTEVQYVFMHRVICEYLQAKGMSHPAIKKFNTDYANYVKTIAVPT</sequence>
<dbReference type="CDD" id="cd00047">
    <property type="entry name" value="PTPc"/>
    <property type="match status" value="1"/>
</dbReference>
<dbReference type="PROSITE" id="PS00383">
    <property type="entry name" value="TYR_PHOSPHATASE_1"/>
    <property type="match status" value="1"/>
</dbReference>
<organism evidence="4 5">
    <name type="scientific">Steinernema hermaphroditum</name>
    <dbReference type="NCBI Taxonomy" id="289476"/>
    <lineage>
        <taxon>Eukaryota</taxon>
        <taxon>Metazoa</taxon>
        <taxon>Ecdysozoa</taxon>
        <taxon>Nematoda</taxon>
        <taxon>Chromadorea</taxon>
        <taxon>Rhabditida</taxon>
        <taxon>Tylenchina</taxon>
        <taxon>Panagrolaimomorpha</taxon>
        <taxon>Strongyloidoidea</taxon>
        <taxon>Steinernematidae</taxon>
        <taxon>Steinernema</taxon>
    </lineage>
</organism>
<dbReference type="InterPro" id="IPR003595">
    <property type="entry name" value="Tyr_Pase_cat"/>
</dbReference>
<dbReference type="GO" id="GO:0004725">
    <property type="term" value="F:protein tyrosine phosphatase activity"/>
    <property type="evidence" value="ECO:0007669"/>
    <property type="project" value="InterPro"/>
</dbReference>
<dbReference type="PROSITE" id="PS50056">
    <property type="entry name" value="TYR_PHOSPHATASE_2"/>
    <property type="match status" value="1"/>
</dbReference>
<evidence type="ECO:0000313" key="5">
    <source>
        <dbReference type="Proteomes" id="UP001175271"/>
    </source>
</evidence>
<dbReference type="SMART" id="SM00404">
    <property type="entry name" value="PTPc_motif"/>
    <property type="match status" value="1"/>
</dbReference>
<keyword evidence="5" id="KW-1185">Reference proteome</keyword>
<proteinExistence type="predicted"/>
<feature type="domain" description="Tyrosine-protein phosphatase" evidence="2">
    <location>
        <begin position="89"/>
        <end position="345"/>
    </location>
</feature>
<dbReference type="EMBL" id="JAUCMV010000001">
    <property type="protein sequence ID" value="KAK0423335.1"/>
    <property type="molecule type" value="Genomic_DNA"/>
</dbReference>
<comment type="caution">
    <text evidence="4">The sequence shown here is derived from an EMBL/GenBank/DDBJ whole genome shotgun (WGS) entry which is preliminary data.</text>
</comment>
<dbReference type="PROSITE" id="PS50055">
    <property type="entry name" value="TYR_PHOSPHATASE_PTP"/>
    <property type="match status" value="1"/>
</dbReference>
<evidence type="ECO:0000259" key="2">
    <source>
        <dbReference type="PROSITE" id="PS50055"/>
    </source>
</evidence>
<dbReference type="Proteomes" id="UP001175271">
    <property type="component" value="Unassembled WGS sequence"/>
</dbReference>
<dbReference type="InterPro" id="IPR000387">
    <property type="entry name" value="Tyr_Pase_dom"/>
</dbReference>
<protein>
    <recommendedName>
        <fullName evidence="6">Protein-tyrosine-phosphatase</fullName>
    </recommendedName>
</protein>
<evidence type="ECO:0000256" key="1">
    <source>
        <dbReference type="SAM" id="MobiDB-lite"/>
    </source>
</evidence>
<dbReference type="PRINTS" id="PR00700">
    <property type="entry name" value="PRTYPHPHTASE"/>
</dbReference>
<dbReference type="InterPro" id="IPR000242">
    <property type="entry name" value="PTP_cat"/>
</dbReference>
<feature type="compositionally biased region" description="Basic and acidic residues" evidence="1">
    <location>
        <begin position="45"/>
        <end position="57"/>
    </location>
</feature>
<evidence type="ECO:0000259" key="3">
    <source>
        <dbReference type="PROSITE" id="PS50056"/>
    </source>
</evidence>
<gene>
    <name evidence="4" type="ORF">QR680_008088</name>
</gene>
<accession>A0AA39M7G2</accession>
<reference evidence="4" key="1">
    <citation type="submission" date="2023-06" db="EMBL/GenBank/DDBJ databases">
        <title>Genomic analysis of the entomopathogenic nematode Steinernema hermaphroditum.</title>
        <authorList>
            <person name="Schwarz E.M."/>
            <person name="Heppert J.K."/>
            <person name="Baniya A."/>
            <person name="Schwartz H.T."/>
            <person name="Tan C.-H."/>
            <person name="Antoshechkin I."/>
            <person name="Sternberg P.W."/>
            <person name="Goodrich-Blair H."/>
            <person name="Dillman A.R."/>
        </authorList>
    </citation>
    <scope>NUCLEOTIDE SEQUENCE</scope>
    <source>
        <strain evidence="4">PS9179</strain>
        <tissue evidence="4">Whole animal</tissue>
    </source>
</reference>
<dbReference type="SUPFAM" id="SSF52799">
    <property type="entry name" value="(Phosphotyrosine protein) phosphatases II"/>
    <property type="match status" value="1"/>
</dbReference>
<dbReference type="SMART" id="SM00194">
    <property type="entry name" value="PTPc"/>
    <property type="match status" value="1"/>
</dbReference>
<dbReference type="AlphaFoldDB" id="A0AA39M7G2"/>